<reference evidence="1" key="1">
    <citation type="submission" date="2023-08" db="EMBL/GenBank/DDBJ databases">
        <title>Black Yeasts Isolated from many extreme environments.</title>
        <authorList>
            <person name="Coleine C."/>
            <person name="Stajich J.E."/>
            <person name="Selbmann L."/>
        </authorList>
    </citation>
    <scope>NUCLEOTIDE SEQUENCE</scope>
    <source>
        <strain evidence="1">CCFEE 5810</strain>
    </source>
</reference>
<evidence type="ECO:0000313" key="2">
    <source>
        <dbReference type="Proteomes" id="UP001310594"/>
    </source>
</evidence>
<proteinExistence type="predicted"/>
<gene>
    <name evidence="1" type="ORF">LTR97_008326</name>
</gene>
<name>A0AAN7VYF9_9PEZI</name>
<dbReference type="Proteomes" id="UP001310594">
    <property type="component" value="Unassembled WGS sequence"/>
</dbReference>
<comment type="caution">
    <text evidence="1">The sequence shown here is derived from an EMBL/GenBank/DDBJ whole genome shotgun (WGS) entry which is preliminary data.</text>
</comment>
<dbReference type="EMBL" id="JAVRQU010000013">
    <property type="protein sequence ID" value="KAK5695906.1"/>
    <property type="molecule type" value="Genomic_DNA"/>
</dbReference>
<dbReference type="InterPro" id="IPR038883">
    <property type="entry name" value="AN11006-like"/>
</dbReference>
<accession>A0AAN7VYF9</accession>
<dbReference type="AlphaFoldDB" id="A0AAN7VYF9"/>
<protein>
    <submittedName>
        <fullName evidence="1">Uncharacterized protein</fullName>
    </submittedName>
</protein>
<organism evidence="1 2">
    <name type="scientific">Elasticomyces elasticus</name>
    <dbReference type="NCBI Taxonomy" id="574655"/>
    <lineage>
        <taxon>Eukaryota</taxon>
        <taxon>Fungi</taxon>
        <taxon>Dikarya</taxon>
        <taxon>Ascomycota</taxon>
        <taxon>Pezizomycotina</taxon>
        <taxon>Dothideomycetes</taxon>
        <taxon>Dothideomycetidae</taxon>
        <taxon>Mycosphaerellales</taxon>
        <taxon>Teratosphaeriaceae</taxon>
        <taxon>Elasticomyces</taxon>
    </lineage>
</organism>
<dbReference type="PANTHER" id="PTHR42085:SF1">
    <property type="entry name" value="F-BOX DOMAIN-CONTAINING PROTEIN"/>
    <property type="match status" value="1"/>
</dbReference>
<dbReference type="PANTHER" id="PTHR42085">
    <property type="entry name" value="F-BOX DOMAIN-CONTAINING PROTEIN"/>
    <property type="match status" value="1"/>
</dbReference>
<sequence>MATAISRKESRMAIAQSGGGLDATTSMIDPNGSLAKYRHGPVNPWAPVLTPSPVRRKKFKVVAGTYAQIQCPLFRIPAEVRNHIYALAFHNGDIPNQKAKVHDLLAAEPPSKSLLLCSRKIYREARGIFLDAYAAYWSDTTFVLDERDSMDYDFHAPFTDEDLSHIQTLYFLTSSQNLCDGRIKDNGHGLMDILKKADCEELEFMRCRDGSWWCLNFSFVQAPDHEMRNLVLMPGCKCANCARPGRAKAFVAVASGMPNPDVWRGYQVVSKSELSLLLEIDIA</sequence>
<evidence type="ECO:0000313" key="1">
    <source>
        <dbReference type="EMBL" id="KAK5695906.1"/>
    </source>
</evidence>